<dbReference type="InterPro" id="IPR002731">
    <property type="entry name" value="ATPase_BadF"/>
</dbReference>
<sequence>MTVTITIDGGKSQLRMLLRTPTGRQLGVGPGFSYRPHEDGVDRILAAVRDAAATIALPERVAGVVAGLTGVPGEDAERRRLAHALTGLLGGPAVVVEDSVLAHAGALGGAGVVLCVGTGTTVLAVAADGVHARLDGWGPHLGDRGSAYAVGLAGMRAATAAYDRTGPGTELADRLVAALGGRDLAALQRYYRDPDLVPRTAAFAVDVLDAADRADPVAGRICAGAATDLADAAQAATARLGLDGAERRVSYSGRLLAAGNVLHRALSAELAARGLPLVAPRAEPLDGGPTLLDGTGPYARLLADQSPGGVA</sequence>
<feature type="domain" description="ATPase BadF/BadG/BcrA/BcrD type" evidence="1">
    <location>
        <begin position="7"/>
        <end position="260"/>
    </location>
</feature>
<dbReference type="Proteomes" id="UP000198253">
    <property type="component" value="Chromosome I"/>
</dbReference>
<proteinExistence type="predicted"/>
<dbReference type="RefSeq" id="WP_088983838.1">
    <property type="nucleotide sequence ID" value="NZ_LT607413.1"/>
</dbReference>
<dbReference type="Gene3D" id="3.30.420.40">
    <property type="match status" value="2"/>
</dbReference>
<dbReference type="Pfam" id="PF01869">
    <property type="entry name" value="BcrAD_BadFG"/>
    <property type="match status" value="1"/>
</dbReference>
<dbReference type="OrthoDB" id="8701357at2"/>
<dbReference type="PANTHER" id="PTHR43190:SF3">
    <property type="entry name" value="N-ACETYL-D-GLUCOSAMINE KINASE"/>
    <property type="match status" value="1"/>
</dbReference>
<dbReference type="PANTHER" id="PTHR43190">
    <property type="entry name" value="N-ACETYL-D-GLUCOSAMINE KINASE"/>
    <property type="match status" value="1"/>
</dbReference>
<gene>
    <name evidence="2" type="ORF">GA0070618_5083</name>
</gene>
<evidence type="ECO:0000313" key="2">
    <source>
        <dbReference type="EMBL" id="SCF30795.1"/>
    </source>
</evidence>
<evidence type="ECO:0000259" key="1">
    <source>
        <dbReference type="Pfam" id="PF01869"/>
    </source>
</evidence>
<dbReference type="EMBL" id="LT607413">
    <property type="protein sequence ID" value="SCF30795.1"/>
    <property type="molecule type" value="Genomic_DNA"/>
</dbReference>
<protein>
    <submittedName>
        <fullName evidence="2">BadF-type ATPase</fullName>
    </submittedName>
</protein>
<accession>A0A1C4ZD38</accession>
<dbReference type="InterPro" id="IPR043129">
    <property type="entry name" value="ATPase_NBD"/>
</dbReference>
<evidence type="ECO:0000313" key="3">
    <source>
        <dbReference type="Proteomes" id="UP000198253"/>
    </source>
</evidence>
<reference evidence="3" key="1">
    <citation type="submission" date="2016-06" db="EMBL/GenBank/DDBJ databases">
        <authorList>
            <person name="Varghese N."/>
            <person name="Submissions Spin"/>
        </authorList>
    </citation>
    <scope>NUCLEOTIDE SEQUENCE [LARGE SCALE GENOMIC DNA]</scope>
    <source>
        <strain evidence="3">DSM 43816</strain>
    </source>
</reference>
<dbReference type="InParanoid" id="A0A1C4ZD38"/>
<dbReference type="SUPFAM" id="SSF53067">
    <property type="entry name" value="Actin-like ATPase domain"/>
    <property type="match status" value="2"/>
</dbReference>
<name>A0A1C4ZD38_MICEC</name>
<keyword evidence="3" id="KW-1185">Reference proteome</keyword>
<dbReference type="InterPro" id="IPR052519">
    <property type="entry name" value="Euk-type_GlcNAc_Kinase"/>
</dbReference>
<dbReference type="AlphaFoldDB" id="A0A1C4ZD38"/>
<organism evidence="2 3">
    <name type="scientific">Micromonospora echinospora</name>
    <name type="common">Micromonospora purpurea</name>
    <dbReference type="NCBI Taxonomy" id="1877"/>
    <lineage>
        <taxon>Bacteria</taxon>
        <taxon>Bacillati</taxon>
        <taxon>Actinomycetota</taxon>
        <taxon>Actinomycetes</taxon>
        <taxon>Micromonosporales</taxon>
        <taxon>Micromonosporaceae</taxon>
        <taxon>Micromonospora</taxon>
    </lineage>
</organism>